<gene>
    <name evidence="1" type="ORF">CHS0354_021066</name>
</gene>
<dbReference type="Proteomes" id="UP001195483">
    <property type="component" value="Unassembled WGS sequence"/>
</dbReference>
<evidence type="ECO:0000313" key="1">
    <source>
        <dbReference type="EMBL" id="KAK3589744.1"/>
    </source>
</evidence>
<reference evidence="1" key="2">
    <citation type="journal article" date="2021" name="Genome Biol. Evol.">
        <title>Developing a high-quality reference genome for a parasitic bivalve with doubly uniparental inheritance (Bivalvia: Unionida).</title>
        <authorList>
            <person name="Smith C.H."/>
        </authorList>
    </citation>
    <scope>NUCLEOTIDE SEQUENCE</scope>
    <source>
        <strain evidence="1">CHS0354</strain>
        <tissue evidence="1">Mantle</tissue>
    </source>
</reference>
<organism evidence="1 2">
    <name type="scientific">Potamilus streckersoni</name>
    <dbReference type="NCBI Taxonomy" id="2493646"/>
    <lineage>
        <taxon>Eukaryota</taxon>
        <taxon>Metazoa</taxon>
        <taxon>Spiralia</taxon>
        <taxon>Lophotrochozoa</taxon>
        <taxon>Mollusca</taxon>
        <taxon>Bivalvia</taxon>
        <taxon>Autobranchia</taxon>
        <taxon>Heteroconchia</taxon>
        <taxon>Palaeoheterodonta</taxon>
        <taxon>Unionida</taxon>
        <taxon>Unionoidea</taxon>
        <taxon>Unionidae</taxon>
        <taxon>Ambleminae</taxon>
        <taxon>Lampsilini</taxon>
        <taxon>Potamilus</taxon>
    </lineage>
</organism>
<comment type="caution">
    <text evidence="1">The sequence shown here is derived from an EMBL/GenBank/DDBJ whole genome shotgun (WGS) entry which is preliminary data.</text>
</comment>
<reference evidence="1" key="1">
    <citation type="journal article" date="2021" name="Genome Biol. Evol.">
        <title>A High-Quality Reference Genome for a Parasitic Bivalve with Doubly Uniparental Inheritance (Bivalvia: Unionida).</title>
        <authorList>
            <person name="Smith C.H."/>
        </authorList>
    </citation>
    <scope>NUCLEOTIDE SEQUENCE</scope>
    <source>
        <strain evidence="1">CHS0354</strain>
    </source>
</reference>
<evidence type="ECO:0000313" key="2">
    <source>
        <dbReference type="Proteomes" id="UP001195483"/>
    </source>
</evidence>
<keyword evidence="2" id="KW-1185">Reference proteome</keyword>
<dbReference type="EMBL" id="JAEAOA010001293">
    <property type="protein sequence ID" value="KAK3589744.1"/>
    <property type="molecule type" value="Genomic_DNA"/>
</dbReference>
<feature type="non-terminal residue" evidence="1">
    <location>
        <position position="1"/>
    </location>
</feature>
<proteinExistence type="predicted"/>
<sequence length="74" mass="8806">VQPTISSRYLLIVEQSKSKTCRSLRYALRSLNVFINRRFNDRSLQQERKICGSEKNWNQTITLQRRGTWMTATQ</sequence>
<dbReference type="AlphaFoldDB" id="A0AAE0SDL3"/>
<reference evidence="1" key="3">
    <citation type="submission" date="2023-05" db="EMBL/GenBank/DDBJ databases">
        <authorList>
            <person name="Smith C.H."/>
        </authorList>
    </citation>
    <scope>NUCLEOTIDE SEQUENCE</scope>
    <source>
        <strain evidence="1">CHS0354</strain>
        <tissue evidence="1">Mantle</tissue>
    </source>
</reference>
<protein>
    <submittedName>
        <fullName evidence="1">Uncharacterized protein</fullName>
    </submittedName>
</protein>
<accession>A0AAE0SDL3</accession>
<name>A0AAE0SDL3_9BIVA</name>